<evidence type="ECO:0000313" key="3">
    <source>
        <dbReference type="Proteomes" id="UP000629371"/>
    </source>
</evidence>
<keyword evidence="3" id="KW-1185">Reference proteome</keyword>
<gene>
    <name evidence="2" type="ORF">JK360_22080</name>
</gene>
<feature type="compositionally biased region" description="Gly residues" evidence="1">
    <location>
        <begin position="70"/>
        <end position="79"/>
    </location>
</feature>
<evidence type="ECO:0000256" key="1">
    <source>
        <dbReference type="SAM" id="MobiDB-lite"/>
    </source>
</evidence>
<name>A0ABS1MW85_9ACTN</name>
<dbReference type="Proteomes" id="UP000629371">
    <property type="component" value="Unassembled WGS sequence"/>
</dbReference>
<protein>
    <submittedName>
        <fullName evidence="2">Uncharacterized protein</fullName>
    </submittedName>
</protein>
<dbReference type="RefSeq" id="WP_201807012.1">
    <property type="nucleotide sequence ID" value="NZ_JAERRI010000011.1"/>
</dbReference>
<accession>A0ABS1MW85</accession>
<comment type="caution">
    <text evidence="2">The sequence shown here is derived from an EMBL/GenBank/DDBJ whole genome shotgun (WGS) entry which is preliminary data.</text>
</comment>
<proteinExistence type="predicted"/>
<organism evidence="2 3">
    <name type="scientific">Streptomyces siderophoricus</name>
    <dbReference type="NCBI Taxonomy" id="2802281"/>
    <lineage>
        <taxon>Bacteria</taxon>
        <taxon>Bacillati</taxon>
        <taxon>Actinomycetota</taxon>
        <taxon>Actinomycetes</taxon>
        <taxon>Kitasatosporales</taxon>
        <taxon>Streptomycetaceae</taxon>
        <taxon>Streptomyces</taxon>
    </lineage>
</organism>
<evidence type="ECO:0000313" key="2">
    <source>
        <dbReference type="EMBL" id="MBL1092045.1"/>
    </source>
</evidence>
<sequence>MRARRSEEEVLSVAGHRHPTAWDHVALVEIDLTGELMIAAATASEDRLSPDRIDEVLDVEADGGGDRGGGEPSGAAGRG</sequence>
<reference evidence="2 3" key="1">
    <citation type="submission" date="2021-01" db="EMBL/GenBank/DDBJ databases">
        <title>WGS of actinomycetes isolated from Thailand.</title>
        <authorList>
            <person name="Thawai C."/>
        </authorList>
    </citation>
    <scope>NUCLEOTIDE SEQUENCE [LARGE SCALE GENOMIC DNA]</scope>
    <source>
        <strain evidence="2 3">CH9-7</strain>
    </source>
</reference>
<feature type="region of interest" description="Disordered" evidence="1">
    <location>
        <begin position="58"/>
        <end position="79"/>
    </location>
</feature>
<dbReference type="EMBL" id="JAERRI010000011">
    <property type="protein sequence ID" value="MBL1092045.1"/>
    <property type="molecule type" value="Genomic_DNA"/>
</dbReference>